<keyword evidence="1" id="KW-1133">Transmembrane helix</keyword>
<reference evidence="3" key="1">
    <citation type="journal article" date="2019" name="Int. J. Syst. Evol. Microbiol.">
        <title>The Global Catalogue of Microorganisms (GCM) 10K type strain sequencing project: providing services to taxonomists for standard genome sequencing and annotation.</title>
        <authorList>
            <consortium name="The Broad Institute Genomics Platform"/>
            <consortium name="The Broad Institute Genome Sequencing Center for Infectious Disease"/>
            <person name="Wu L."/>
            <person name="Ma J."/>
        </authorList>
    </citation>
    <scope>NUCLEOTIDE SEQUENCE [LARGE SCALE GENOMIC DNA]</scope>
    <source>
        <strain evidence="3">JCM 18274</strain>
    </source>
</reference>
<feature type="transmembrane region" description="Helical" evidence="1">
    <location>
        <begin position="147"/>
        <end position="163"/>
    </location>
</feature>
<proteinExistence type="predicted"/>
<feature type="transmembrane region" description="Helical" evidence="1">
    <location>
        <begin position="213"/>
        <end position="230"/>
    </location>
</feature>
<name>A0ABP9EXB5_9FLAO</name>
<protein>
    <recommendedName>
        <fullName evidence="4">VanZ like family protein</fullName>
    </recommendedName>
</protein>
<sequence length="239" mass="27743">MIASLNKMITQSIAFRLSRKKILAIYFFPYIIICVFTFLLVYNKTRLYGLMLLKENSLVENLTFIAFFLSFLFSIKLIRKIKAKTHRKIYKIIIGFMAIVFFFIAMEEIAWGQQFFNFATPENFEKINVQGEVTLHNIEGFHGKTEFLRLAFGLAGLVGLFLNKNRVLSSIAFPHMLSSYLLVIIGVSIFDVYDDFYPINPNIKMGVRRLAELIEMIIGFSALLYILLLIRKINFEKSI</sequence>
<keyword evidence="1" id="KW-0812">Transmembrane</keyword>
<organism evidence="2 3">
    <name type="scientific">Flaviramulus aquimarinus</name>
    <dbReference type="NCBI Taxonomy" id="1170456"/>
    <lineage>
        <taxon>Bacteria</taxon>
        <taxon>Pseudomonadati</taxon>
        <taxon>Bacteroidota</taxon>
        <taxon>Flavobacteriia</taxon>
        <taxon>Flavobacteriales</taxon>
        <taxon>Flavobacteriaceae</taxon>
        <taxon>Flaviramulus</taxon>
    </lineage>
</organism>
<gene>
    <name evidence="2" type="ORF">GCM10023311_11920</name>
</gene>
<dbReference type="EMBL" id="BAABJH010000001">
    <property type="protein sequence ID" value="GAA4889484.1"/>
    <property type="molecule type" value="Genomic_DNA"/>
</dbReference>
<evidence type="ECO:0000313" key="2">
    <source>
        <dbReference type="EMBL" id="GAA4889484.1"/>
    </source>
</evidence>
<feature type="transmembrane region" description="Helical" evidence="1">
    <location>
        <begin position="90"/>
        <end position="111"/>
    </location>
</feature>
<keyword evidence="3" id="KW-1185">Reference proteome</keyword>
<keyword evidence="1" id="KW-0472">Membrane</keyword>
<feature type="transmembrane region" description="Helical" evidence="1">
    <location>
        <begin position="62"/>
        <end position="78"/>
    </location>
</feature>
<comment type="caution">
    <text evidence="2">The sequence shown here is derived from an EMBL/GenBank/DDBJ whole genome shotgun (WGS) entry which is preliminary data.</text>
</comment>
<evidence type="ECO:0008006" key="4">
    <source>
        <dbReference type="Google" id="ProtNLM"/>
    </source>
</evidence>
<accession>A0ABP9EXB5</accession>
<feature type="transmembrane region" description="Helical" evidence="1">
    <location>
        <begin position="21"/>
        <end position="42"/>
    </location>
</feature>
<dbReference type="Proteomes" id="UP001500433">
    <property type="component" value="Unassembled WGS sequence"/>
</dbReference>
<evidence type="ECO:0000313" key="3">
    <source>
        <dbReference type="Proteomes" id="UP001500433"/>
    </source>
</evidence>
<feature type="transmembrane region" description="Helical" evidence="1">
    <location>
        <begin position="175"/>
        <end position="193"/>
    </location>
</feature>
<evidence type="ECO:0000256" key="1">
    <source>
        <dbReference type="SAM" id="Phobius"/>
    </source>
</evidence>